<dbReference type="AlphaFoldDB" id="A0AAV7X9J1"/>
<proteinExistence type="predicted"/>
<evidence type="ECO:0000313" key="2">
    <source>
        <dbReference type="EMBL" id="KAJ1521750.1"/>
    </source>
</evidence>
<organism evidence="2 3">
    <name type="scientific">Megalurothrips usitatus</name>
    <name type="common">bean blossom thrips</name>
    <dbReference type="NCBI Taxonomy" id="439358"/>
    <lineage>
        <taxon>Eukaryota</taxon>
        <taxon>Metazoa</taxon>
        <taxon>Ecdysozoa</taxon>
        <taxon>Arthropoda</taxon>
        <taxon>Hexapoda</taxon>
        <taxon>Insecta</taxon>
        <taxon>Pterygota</taxon>
        <taxon>Neoptera</taxon>
        <taxon>Paraneoptera</taxon>
        <taxon>Thysanoptera</taxon>
        <taxon>Terebrantia</taxon>
        <taxon>Thripoidea</taxon>
        <taxon>Thripidae</taxon>
        <taxon>Megalurothrips</taxon>
    </lineage>
</organism>
<dbReference type="PANTHER" id="PTHR33480">
    <property type="entry name" value="SET DOMAIN-CONTAINING PROTEIN-RELATED"/>
    <property type="match status" value="1"/>
</dbReference>
<dbReference type="PANTHER" id="PTHR33480:SF1">
    <property type="entry name" value="TYR RECOMBINASE DOMAIN-CONTAINING PROTEIN"/>
    <property type="match status" value="1"/>
</dbReference>
<feature type="compositionally biased region" description="Polar residues" evidence="1">
    <location>
        <begin position="269"/>
        <end position="279"/>
    </location>
</feature>
<evidence type="ECO:0000256" key="1">
    <source>
        <dbReference type="SAM" id="MobiDB-lite"/>
    </source>
</evidence>
<feature type="compositionally biased region" description="Polar residues" evidence="1">
    <location>
        <begin position="221"/>
        <end position="231"/>
    </location>
</feature>
<protein>
    <recommendedName>
        <fullName evidence="4">C2H2-type domain-containing protein</fullName>
    </recommendedName>
</protein>
<feature type="region of interest" description="Disordered" evidence="1">
    <location>
        <begin position="221"/>
        <end position="248"/>
    </location>
</feature>
<accession>A0AAV7X9J1</accession>
<dbReference type="Proteomes" id="UP001075354">
    <property type="component" value="Chromosome 13"/>
</dbReference>
<gene>
    <name evidence="2" type="ORF">ONE63_003386</name>
</gene>
<dbReference type="EMBL" id="JAPTSV010000013">
    <property type="protein sequence ID" value="KAJ1521750.1"/>
    <property type="molecule type" value="Genomic_DNA"/>
</dbReference>
<comment type="caution">
    <text evidence="2">The sequence shown here is derived from an EMBL/GenBank/DDBJ whole genome shotgun (WGS) entry which is preliminary data.</text>
</comment>
<sequence>MSNGKEVIAEKGEFIAVRCGKREKSKYWIAQLKERLGQNQGTVSVIYYQLLEGSGNVYIREGDDNVEVNSILSSSLNVVTRGKTKTGKRKYELLSDGIILDALEDSTRRTRRKVEAMPASHSVLPPPAASSLTVVTRRMSNRAILPVVPEPPARPMVVPGAVIAAPDIVKPLSTSSRQSRKVVTRRMSNRAILPVVPEPPARPMVVPGAVIAAPDIVEPLSTSSRQSSEVATSGMRERSMSPVVPEPPARPMVVPGAVIAAPDIVEPLSTSSRQSSEVVTSGMRERSMSPVVPEPPAQPMVVPGAVIAAPDIVEPLSTSSRQSRKVATSGMRERSMSPVVPEPPARPMVVPGAVIAAPDIVEPLSTSARHSRDVFMVMNSSGVIESCELFEDVTPVVTGSVEIVAAVEAEVAVDSASALPLAPVAGDVYEYLETEEVLTSFNDFRNTRKEAHSKGERYILGVIRAVFRGLSDDDLAHLFGMSEPELHMEIRELADWAKVEKEKAALAQLNKEMGILVPISESESPIGRDYKQLYAKLCQVFPGKTLEGAQKERGQACNPMEKENKSEKSEKFFYPFSSDIKIAMCTTKTSSDVIEICKYCMQLCKLKLSHHVARVHRDTPEGKRLRGLMPKFGGGSGANGKVNKEVCRILRVLRRQGRVKHNMKVYQEGKGVLYPVKRPSKEVPVSEFLPCPECADLHARKYLSRHVRYDCEYKRPDRPVYRRVQLQAMLMIPSAVSRDPDFTRDVLSSFQGGILAGIVLHDGLILDRGVNLYKKHRRHPHRIAYIRCKLREMARLLKHVRFIDETILTVEDMLHQADNALFTGRKKSLLSKGVSVIGMPRFQALPGPLSNVQHLGVW</sequence>
<name>A0AAV7X9J1_9NEOP</name>
<reference evidence="2" key="1">
    <citation type="submission" date="2022-12" db="EMBL/GenBank/DDBJ databases">
        <title>Chromosome-level genome assembly of the bean flower thrips Megalurothrips usitatus.</title>
        <authorList>
            <person name="Ma L."/>
            <person name="Liu Q."/>
            <person name="Li H."/>
            <person name="Cai W."/>
        </authorList>
    </citation>
    <scope>NUCLEOTIDE SEQUENCE</scope>
    <source>
        <strain evidence="2">Cailab_2022a</strain>
    </source>
</reference>
<evidence type="ECO:0000313" key="3">
    <source>
        <dbReference type="Proteomes" id="UP001075354"/>
    </source>
</evidence>
<feature type="region of interest" description="Disordered" evidence="1">
    <location>
        <begin position="269"/>
        <end position="294"/>
    </location>
</feature>
<feature type="region of interest" description="Disordered" evidence="1">
    <location>
        <begin position="317"/>
        <end position="343"/>
    </location>
</feature>
<evidence type="ECO:0008006" key="4">
    <source>
        <dbReference type="Google" id="ProtNLM"/>
    </source>
</evidence>
<keyword evidence="3" id="KW-1185">Reference proteome</keyword>